<name>A0A544YSA2_9ACTN</name>
<organism evidence="3 4">
    <name type="scientific">Microbispora hainanensis</name>
    <dbReference type="NCBI Taxonomy" id="568844"/>
    <lineage>
        <taxon>Bacteria</taxon>
        <taxon>Bacillati</taxon>
        <taxon>Actinomycetota</taxon>
        <taxon>Actinomycetes</taxon>
        <taxon>Streptosporangiales</taxon>
        <taxon>Streptosporangiaceae</taxon>
        <taxon>Microbispora</taxon>
    </lineage>
</organism>
<reference evidence="3 4" key="1">
    <citation type="submission" date="2019-07" db="EMBL/GenBank/DDBJ databases">
        <title>Microbispora hainanensis DSM 45428.</title>
        <authorList>
            <person name="Thawai C."/>
        </authorList>
    </citation>
    <scope>NUCLEOTIDE SEQUENCE [LARGE SCALE GENOMIC DNA]</scope>
    <source>
        <strain evidence="3 4">DSM 45428</strain>
    </source>
</reference>
<evidence type="ECO:0000259" key="2">
    <source>
        <dbReference type="Pfam" id="PF13785"/>
    </source>
</evidence>
<sequence>MTTAIVIVLGLATVVVVLGAVVGAVAASRRARTREPVRTPPADPGAAQAHDPVAEPDFFDPRTIRVGDTVYVEAARYRAAGALHCTMQGEKWTEYLLDEGARRYNWLSVEERPGTEGESLHLEVLLWTDVPTQGMVPARHMLIVDGLEFYPVERGTAAFRSEGNTGLPERGLLDFADYRTGDGRLLSFQRVQGGQWEASYARPLTPGSIRVDRLP</sequence>
<evidence type="ECO:0000313" key="4">
    <source>
        <dbReference type="Proteomes" id="UP000316541"/>
    </source>
</evidence>
<dbReference type="Pfam" id="PF13785">
    <property type="entry name" value="DUF4178"/>
    <property type="match status" value="1"/>
</dbReference>
<proteinExistence type="predicted"/>
<accession>A0A544YSA2</accession>
<gene>
    <name evidence="3" type="ORF">FLX08_18905</name>
</gene>
<dbReference type="AlphaFoldDB" id="A0A544YSA2"/>
<dbReference type="EMBL" id="VIRM01000022">
    <property type="protein sequence ID" value="TQS19608.1"/>
    <property type="molecule type" value="Genomic_DNA"/>
</dbReference>
<feature type="region of interest" description="Disordered" evidence="1">
    <location>
        <begin position="30"/>
        <end position="54"/>
    </location>
</feature>
<protein>
    <submittedName>
        <fullName evidence="3">DUF4178 domain-containing protein</fullName>
    </submittedName>
</protein>
<evidence type="ECO:0000313" key="3">
    <source>
        <dbReference type="EMBL" id="TQS19608.1"/>
    </source>
</evidence>
<dbReference type="Proteomes" id="UP000316541">
    <property type="component" value="Unassembled WGS sequence"/>
</dbReference>
<feature type="domain" description="DUF4178" evidence="2">
    <location>
        <begin position="65"/>
        <end position="206"/>
    </location>
</feature>
<dbReference type="RefSeq" id="WP_142620197.1">
    <property type="nucleotide sequence ID" value="NZ_VIRM01000022.1"/>
</dbReference>
<evidence type="ECO:0000256" key="1">
    <source>
        <dbReference type="SAM" id="MobiDB-lite"/>
    </source>
</evidence>
<comment type="caution">
    <text evidence="3">The sequence shown here is derived from an EMBL/GenBank/DDBJ whole genome shotgun (WGS) entry which is preliminary data.</text>
</comment>
<dbReference type="InterPro" id="IPR025235">
    <property type="entry name" value="DUF4178"/>
</dbReference>